<feature type="compositionally biased region" description="Polar residues" evidence="1">
    <location>
        <begin position="184"/>
        <end position="193"/>
    </location>
</feature>
<name>A0AAN9YGE7_9PEZI</name>
<keyword evidence="3" id="KW-1185">Reference proteome</keyword>
<feature type="compositionally biased region" description="Polar residues" evidence="1">
    <location>
        <begin position="124"/>
        <end position="139"/>
    </location>
</feature>
<organism evidence="2 3">
    <name type="scientific">Cytospora paraplurivora</name>
    <dbReference type="NCBI Taxonomy" id="2898453"/>
    <lineage>
        <taxon>Eukaryota</taxon>
        <taxon>Fungi</taxon>
        <taxon>Dikarya</taxon>
        <taxon>Ascomycota</taxon>
        <taxon>Pezizomycotina</taxon>
        <taxon>Sordariomycetes</taxon>
        <taxon>Sordariomycetidae</taxon>
        <taxon>Diaporthales</taxon>
        <taxon>Cytosporaceae</taxon>
        <taxon>Cytospora</taxon>
    </lineage>
</organism>
<protein>
    <submittedName>
        <fullName evidence="2">Uncharacterized protein</fullName>
    </submittedName>
</protein>
<proteinExistence type="predicted"/>
<reference evidence="2 3" key="1">
    <citation type="journal article" date="2023" name="PLoS ONE">
        <title>Cytospora paraplurivora sp. nov. isolated from orchards with fruit tree decline syndrome in Ontario, Canada.</title>
        <authorList>
            <person name="Ilyukhin E."/>
            <person name="Nguyen H.D.T."/>
            <person name="Castle A.J."/>
            <person name="Ellouze W."/>
        </authorList>
    </citation>
    <scope>NUCLEOTIDE SEQUENCE [LARGE SCALE GENOMIC DNA]</scope>
    <source>
        <strain evidence="2 3">FDS-564</strain>
    </source>
</reference>
<evidence type="ECO:0000256" key="1">
    <source>
        <dbReference type="SAM" id="MobiDB-lite"/>
    </source>
</evidence>
<feature type="region of interest" description="Disordered" evidence="1">
    <location>
        <begin position="1"/>
        <end position="217"/>
    </location>
</feature>
<dbReference type="Proteomes" id="UP001320245">
    <property type="component" value="Unassembled WGS sequence"/>
</dbReference>
<sequence length="236" mass="24515">MAAAEVDVPALAPVQREEQDRLDNSDCTNSLANGSKAVPKDAAGAGEEKIADGGNVNDEDKGSRTVTAHLPSPAPSLSGFDDSTPPSTSWGNGHSPHPEYLSSTGLDTGPQSLDGFVSCAVSEADTSATPSAVESSTDTLPIIDDIHTTPKKGPRRSPSSARKTRDRSGTKSSDHSGVRRLSASKIQELTASPESLPIATVSDQSMSVEASESNRPSIAAQLAASPQQFHYQGQHL</sequence>
<evidence type="ECO:0000313" key="2">
    <source>
        <dbReference type="EMBL" id="KAK7742405.1"/>
    </source>
</evidence>
<comment type="caution">
    <text evidence="2">The sequence shown here is derived from an EMBL/GenBank/DDBJ whole genome shotgun (WGS) entry which is preliminary data.</text>
</comment>
<feature type="compositionally biased region" description="Polar residues" evidence="1">
    <location>
        <begin position="201"/>
        <end position="216"/>
    </location>
</feature>
<dbReference type="AlphaFoldDB" id="A0AAN9YGE7"/>
<feature type="compositionally biased region" description="Basic and acidic residues" evidence="1">
    <location>
        <begin position="166"/>
        <end position="177"/>
    </location>
</feature>
<feature type="compositionally biased region" description="Polar residues" evidence="1">
    <location>
        <begin position="101"/>
        <end position="111"/>
    </location>
</feature>
<gene>
    <name evidence="2" type="ORF">SLS53_004551</name>
</gene>
<dbReference type="EMBL" id="JAJSPL020000015">
    <property type="protein sequence ID" value="KAK7742405.1"/>
    <property type="molecule type" value="Genomic_DNA"/>
</dbReference>
<feature type="compositionally biased region" description="Basic and acidic residues" evidence="1">
    <location>
        <begin position="15"/>
        <end position="24"/>
    </location>
</feature>
<accession>A0AAN9YGE7</accession>
<evidence type="ECO:0000313" key="3">
    <source>
        <dbReference type="Proteomes" id="UP001320245"/>
    </source>
</evidence>